<dbReference type="PANTHER" id="PTHR48111">
    <property type="entry name" value="REGULATOR OF RPOS"/>
    <property type="match status" value="1"/>
</dbReference>
<organism evidence="7">
    <name type="scientific">marine metagenome</name>
    <dbReference type="NCBI Taxonomy" id="408172"/>
    <lineage>
        <taxon>unclassified sequences</taxon>
        <taxon>metagenomes</taxon>
        <taxon>ecological metagenomes</taxon>
    </lineage>
</organism>
<gene>
    <name evidence="7" type="ORF">METZ01_LOCUS404440</name>
</gene>
<name>A0A382VYB0_9ZZZZ</name>
<keyword evidence="5" id="KW-0804">Transcription</keyword>
<dbReference type="Pfam" id="PF00072">
    <property type="entry name" value="Response_reg"/>
    <property type="match status" value="1"/>
</dbReference>
<dbReference type="GO" id="GO:0000156">
    <property type="term" value="F:phosphorelay response regulator activity"/>
    <property type="evidence" value="ECO:0007669"/>
    <property type="project" value="TreeGrafter"/>
</dbReference>
<evidence type="ECO:0000256" key="3">
    <source>
        <dbReference type="ARBA" id="ARBA00023015"/>
    </source>
</evidence>
<evidence type="ECO:0000256" key="4">
    <source>
        <dbReference type="ARBA" id="ARBA00023125"/>
    </source>
</evidence>
<feature type="domain" description="Response regulatory" evidence="6">
    <location>
        <begin position="3"/>
        <end position="119"/>
    </location>
</feature>
<accession>A0A382VYB0</accession>
<dbReference type="PANTHER" id="PTHR48111:SF1">
    <property type="entry name" value="TWO-COMPONENT RESPONSE REGULATOR ORR33"/>
    <property type="match status" value="1"/>
</dbReference>
<evidence type="ECO:0000256" key="5">
    <source>
        <dbReference type="ARBA" id="ARBA00023163"/>
    </source>
</evidence>
<evidence type="ECO:0000259" key="6">
    <source>
        <dbReference type="PROSITE" id="PS50110"/>
    </source>
</evidence>
<dbReference type="GO" id="GO:0032993">
    <property type="term" value="C:protein-DNA complex"/>
    <property type="evidence" value="ECO:0007669"/>
    <property type="project" value="TreeGrafter"/>
</dbReference>
<dbReference type="InterPro" id="IPR029787">
    <property type="entry name" value="Nucleotide_cyclase"/>
</dbReference>
<dbReference type="SUPFAM" id="SSF55073">
    <property type="entry name" value="Nucleotide cyclase"/>
    <property type="match status" value="1"/>
</dbReference>
<dbReference type="InterPro" id="IPR039420">
    <property type="entry name" value="WalR-like"/>
</dbReference>
<sequence>MDKVVVIDDAPDIHILLERCLASERVELSSAYDAGEGIARVMALRPDLILLDVRLPELDGFEVCRQLKQMPETADIPIVFLSSVSDSVDKIRGLDLGAIDYITKPFDQAELKARVRAALRTRRYQRLLSERAQIDGLTGLWNREHFERRLAEFMSNFYRYNRPFSLMMAEDDGFSDICNTFGWPIGENVLR</sequence>
<dbReference type="Gene3D" id="3.30.70.270">
    <property type="match status" value="1"/>
</dbReference>
<keyword evidence="3" id="KW-0805">Transcription regulation</keyword>
<dbReference type="InterPro" id="IPR000160">
    <property type="entry name" value="GGDEF_dom"/>
</dbReference>
<feature type="non-terminal residue" evidence="7">
    <location>
        <position position="191"/>
    </location>
</feature>
<dbReference type="NCBIfam" id="TIGR00254">
    <property type="entry name" value="GGDEF"/>
    <property type="match status" value="1"/>
</dbReference>
<evidence type="ECO:0000313" key="7">
    <source>
        <dbReference type="EMBL" id="SVD51586.1"/>
    </source>
</evidence>
<dbReference type="EMBL" id="UINC01155627">
    <property type="protein sequence ID" value="SVD51586.1"/>
    <property type="molecule type" value="Genomic_DNA"/>
</dbReference>
<keyword evidence="1" id="KW-0597">Phosphoprotein</keyword>
<dbReference type="Gene3D" id="3.40.50.2300">
    <property type="match status" value="1"/>
</dbReference>
<dbReference type="InterPro" id="IPR011006">
    <property type="entry name" value="CheY-like_superfamily"/>
</dbReference>
<keyword evidence="4" id="KW-0238">DNA-binding</keyword>
<keyword evidence="2" id="KW-0902">Two-component regulatory system</keyword>
<protein>
    <recommendedName>
        <fullName evidence="6">Response regulatory domain-containing protein</fullName>
    </recommendedName>
</protein>
<dbReference type="Pfam" id="PF00990">
    <property type="entry name" value="GGDEF"/>
    <property type="match status" value="1"/>
</dbReference>
<dbReference type="GO" id="GO:0000976">
    <property type="term" value="F:transcription cis-regulatory region binding"/>
    <property type="evidence" value="ECO:0007669"/>
    <property type="project" value="TreeGrafter"/>
</dbReference>
<proteinExistence type="predicted"/>
<dbReference type="GO" id="GO:0006355">
    <property type="term" value="P:regulation of DNA-templated transcription"/>
    <property type="evidence" value="ECO:0007669"/>
    <property type="project" value="TreeGrafter"/>
</dbReference>
<evidence type="ECO:0000256" key="2">
    <source>
        <dbReference type="ARBA" id="ARBA00023012"/>
    </source>
</evidence>
<dbReference type="AlphaFoldDB" id="A0A382VYB0"/>
<evidence type="ECO:0000256" key="1">
    <source>
        <dbReference type="ARBA" id="ARBA00022553"/>
    </source>
</evidence>
<dbReference type="InterPro" id="IPR001789">
    <property type="entry name" value="Sig_transdc_resp-reg_receiver"/>
</dbReference>
<reference evidence="7" key="1">
    <citation type="submission" date="2018-05" db="EMBL/GenBank/DDBJ databases">
        <authorList>
            <person name="Lanie J.A."/>
            <person name="Ng W.-L."/>
            <person name="Kazmierczak K.M."/>
            <person name="Andrzejewski T.M."/>
            <person name="Davidsen T.M."/>
            <person name="Wayne K.J."/>
            <person name="Tettelin H."/>
            <person name="Glass J.I."/>
            <person name="Rusch D."/>
            <person name="Podicherti R."/>
            <person name="Tsui H.-C.T."/>
            <person name="Winkler M.E."/>
        </authorList>
    </citation>
    <scope>NUCLEOTIDE SEQUENCE</scope>
</reference>
<dbReference type="SUPFAM" id="SSF52172">
    <property type="entry name" value="CheY-like"/>
    <property type="match status" value="1"/>
</dbReference>
<dbReference type="PROSITE" id="PS50110">
    <property type="entry name" value="RESPONSE_REGULATORY"/>
    <property type="match status" value="1"/>
</dbReference>
<dbReference type="GO" id="GO:0005829">
    <property type="term" value="C:cytosol"/>
    <property type="evidence" value="ECO:0007669"/>
    <property type="project" value="TreeGrafter"/>
</dbReference>
<dbReference type="SMART" id="SM00448">
    <property type="entry name" value="REC"/>
    <property type="match status" value="1"/>
</dbReference>
<dbReference type="InterPro" id="IPR043128">
    <property type="entry name" value="Rev_trsase/Diguanyl_cyclase"/>
</dbReference>